<accession>A0A6N1NV63</accession>
<protein>
    <submittedName>
        <fullName evidence="1">A32-like packaging ATPase</fullName>
    </submittedName>
</protein>
<dbReference type="GeneID" id="80518791"/>
<dbReference type="Gene3D" id="3.40.50.300">
    <property type="entry name" value="P-loop containing nucleotide triphosphate hydrolases"/>
    <property type="match status" value="1"/>
</dbReference>
<reference evidence="1" key="2">
    <citation type="journal article" date="2018" name="Nat. Commun.">
        <title>Tailed giant Tupanvirus possesses the most complete translational apparatus of the known virosphere.</title>
        <authorList>
            <person name="Abrahao J."/>
            <person name="Silva L."/>
            <person name="Silva L.S."/>
            <person name="Khalil J.Y.B."/>
            <person name="Rodrigues R."/>
            <person name="Arantes T."/>
            <person name="Assis F."/>
            <person name="Boratto P."/>
            <person name="Andrade M."/>
            <person name="Kroon E.G."/>
            <person name="Ribeiro B."/>
            <person name="Bergier I."/>
            <person name="Seligmann H."/>
            <person name="Ghigo E."/>
            <person name="Colson P."/>
            <person name="Levasseur A."/>
            <person name="Kroemer G."/>
            <person name="Raoult D."/>
            <person name="La Scola B."/>
        </authorList>
    </citation>
    <scope>NUCLEOTIDE SEQUENCE [LARGE SCALE GENOMIC DNA]</scope>
    <source>
        <strain evidence="1">Soda lake</strain>
    </source>
</reference>
<reference evidence="1" key="1">
    <citation type="submission" date="2017-01" db="EMBL/GenBank/DDBJ databases">
        <authorList>
            <person name="Assis F.L."/>
            <person name="Abrahao J.S."/>
            <person name="Silva L."/>
            <person name="Khalil J.B."/>
            <person name="Rodrigues R."/>
            <person name="Silva L.S."/>
            <person name="Arantes T."/>
            <person name="Boratto P."/>
            <person name="Andrade M."/>
            <person name="Kroon E.G."/>
            <person name="Ribeiro B."/>
            <person name="Bergier I."/>
            <person name="Seligmann H."/>
            <person name="Ghigo E."/>
            <person name="Colson P."/>
            <person name="Levasseur A."/>
            <person name="Raoult D."/>
            <person name="Scola B.L."/>
        </authorList>
    </citation>
    <scope>NUCLEOTIDE SEQUENCE</scope>
    <source>
        <strain evidence="1">Soda lake</strain>
    </source>
</reference>
<dbReference type="InterPro" id="IPR027417">
    <property type="entry name" value="P-loop_NTPase"/>
</dbReference>
<dbReference type="EMBL" id="KY523104">
    <property type="protein sequence ID" value="QKU35366.1"/>
    <property type="molecule type" value="Genomic_DNA"/>
</dbReference>
<name>A0A6N1NV63_9VIRU</name>
<dbReference type="RefSeq" id="YP_010782027.1">
    <property type="nucleotide sequence ID" value="NC_075039.1"/>
</dbReference>
<dbReference type="KEGG" id="vg:80518791"/>
<dbReference type="SUPFAM" id="SSF52540">
    <property type="entry name" value="P-loop containing nucleoside triphosphate hydrolases"/>
    <property type="match status" value="1"/>
</dbReference>
<proteinExistence type="predicted"/>
<evidence type="ECO:0000313" key="1">
    <source>
        <dbReference type="EMBL" id="QKU35366.1"/>
    </source>
</evidence>
<dbReference type="InterPro" id="IPR006758">
    <property type="entry name" value="A32L"/>
</dbReference>
<dbReference type="Pfam" id="PF04665">
    <property type="entry name" value="Pox_A32"/>
    <property type="match status" value="1"/>
</dbReference>
<organism evidence="1">
    <name type="scientific">Tupanvirus soda lake</name>
    <dbReference type="NCBI Taxonomy" id="2126985"/>
    <lineage>
        <taxon>Viruses</taxon>
        <taxon>Varidnaviria</taxon>
        <taxon>Bamfordvirae</taxon>
        <taxon>Nucleocytoviricota</taxon>
        <taxon>Megaviricetes</taxon>
        <taxon>Imitervirales</taxon>
        <taxon>Mimiviridae</taxon>
        <taxon>Megamimivirinae</taxon>
        <taxon>Tupanvirus</taxon>
        <taxon>Tupanvirus salinum</taxon>
    </lineage>
</organism>
<sequence>MNYNKFQILEFKLEKMVKDPSIVMIAKRGSGKSFITRDIIYHYRHLPGGVVIAPTDKMNSFYKYFFPDLYIHYDIKDTILKKILYRQTVMIEKEKEKRKLGKKVDPSGILIMDDCLARKKSWAKDESITEILMNGRHYRLTYILTMQTPLGITPDLRLNFDYVFLLKEDSTINKKKLWDNYASMFPSLPAFEKVFGKCTEDYRSMVIDNRKPSDNIQEKVFWFKAMDREFSFGSRKFKELHKRYYDPSYLRKLNATKLGIDALVGRKRKNDVEIGVVLK</sequence>